<comment type="similarity">
    <text evidence="1">Belongs to the glycosyl hydrolase 36 family.</text>
</comment>
<dbReference type="InterPro" id="IPR002252">
    <property type="entry name" value="Glyco_hydro_36"/>
</dbReference>
<dbReference type="PANTHER" id="PTHR43053:SF3">
    <property type="entry name" value="ALPHA-GALACTOSIDASE C-RELATED"/>
    <property type="match status" value="1"/>
</dbReference>
<dbReference type="InterPro" id="IPR013785">
    <property type="entry name" value="Aldolase_TIM"/>
</dbReference>
<dbReference type="PANTHER" id="PTHR43053">
    <property type="entry name" value="GLYCOSIDASE FAMILY 31"/>
    <property type="match status" value="1"/>
</dbReference>
<reference evidence="4 5" key="1">
    <citation type="submission" date="2018-06" db="EMBL/GenBank/DDBJ databases">
        <authorList>
            <consortium name="Pathogen Informatics"/>
            <person name="Doyle S."/>
        </authorList>
    </citation>
    <scope>NUCLEOTIDE SEQUENCE [LARGE SCALE GENOMIC DNA]</scope>
    <source>
        <strain evidence="4 5">NCTC13767</strain>
    </source>
</reference>
<evidence type="ECO:0000256" key="3">
    <source>
        <dbReference type="ARBA" id="ARBA00023295"/>
    </source>
</evidence>
<evidence type="ECO:0000256" key="1">
    <source>
        <dbReference type="ARBA" id="ARBA00006202"/>
    </source>
</evidence>
<dbReference type="EMBL" id="UHFM01000006">
    <property type="protein sequence ID" value="SUN59812.1"/>
    <property type="molecule type" value="Genomic_DNA"/>
</dbReference>
<dbReference type="SUPFAM" id="SSF51445">
    <property type="entry name" value="(Trans)glycosidases"/>
    <property type="match status" value="1"/>
</dbReference>
<name>A0A380K4B9_9STRE</name>
<dbReference type="CDD" id="cd14791">
    <property type="entry name" value="GH36"/>
    <property type="match status" value="1"/>
</dbReference>
<accession>A0A380K4B9</accession>
<evidence type="ECO:0000313" key="4">
    <source>
        <dbReference type="EMBL" id="SUN59812.1"/>
    </source>
</evidence>
<organism evidence="4 5">
    <name type="scientific">Streptococcus gallolyticus</name>
    <dbReference type="NCBI Taxonomy" id="315405"/>
    <lineage>
        <taxon>Bacteria</taxon>
        <taxon>Bacillati</taxon>
        <taxon>Bacillota</taxon>
        <taxon>Bacilli</taxon>
        <taxon>Lactobacillales</taxon>
        <taxon>Streptococcaceae</taxon>
        <taxon>Streptococcus</taxon>
    </lineage>
</organism>
<dbReference type="GO" id="GO:0004557">
    <property type="term" value="F:alpha-galactosidase activity"/>
    <property type="evidence" value="ECO:0007669"/>
    <property type="project" value="UniProtKB-EC"/>
</dbReference>
<gene>
    <name evidence="4" type="primary">aga_1</name>
    <name evidence="4" type="ORF">NCTC13767_01596</name>
</gene>
<dbReference type="Pfam" id="PF02065">
    <property type="entry name" value="Melibiase"/>
    <property type="match status" value="1"/>
</dbReference>
<dbReference type="Proteomes" id="UP000254510">
    <property type="component" value="Unassembled WGS sequence"/>
</dbReference>
<protein>
    <submittedName>
        <fullName evidence="4">Alpha-galactosidase</fullName>
        <ecNumber evidence="4">3.2.1.22</ecNumber>
    </submittedName>
</protein>
<evidence type="ECO:0000256" key="2">
    <source>
        <dbReference type="ARBA" id="ARBA00022801"/>
    </source>
</evidence>
<dbReference type="PRINTS" id="PR00743">
    <property type="entry name" value="GLHYDRLASE36"/>
</dbReference>
<dbReference type="Gene3D" id="3.20.20.70">
    <property type="entry name" value="Aldolase class I"/>
    <property type="match status" value="1"/>
</dbReference>
<dbReference type="InterPro" id="IPR050985">
    <property type="entry name" value="Alpha-glycosidase_related"/>
</dbReference>
<proteinExistence type="inferred from homology"/>
<keyword evidence="2 4" id="KW-0378">Hydrolase</keyword>
<keyword evidence="3 4" id="KW-0326">Glycosidase</keyword>
<dbReference type="EC" id="3.2.1.22" evidence="4"/>
<dbReference type="PROSITE" id="PS00512">
    <property type="entry name" value="ALPHA_GALACTOSIDASE"/>
    <property type="match status" value="1"/>
</dbReference>
<dbReference type="AlphaFoldDB" id="A0A380K4B9"/>
<evidence type="ECO:0000313" key="5">
    <source>
        <dbReference type="Proteomes" id="UP000254510"/>
    </source>
</evidence>
<sequence length="119" mass="13935">MGIECFVVDDGWFAKRNNDHSSLGDWYPNPEKFPNGLQVFAPKIHQMGVQFGLWFEPEMVNEDTELYRKHPDWIVEPPQGRYSYGRGQLVLDFTNPAVVENIFEQMSLIIDETHLDYLK</sequence>
<dbReference type="GO" id="GO:0016052">
    <property type="term" value="P:carbohydrate catabolic process"/>
    <property type="evidence" value="ECO:0007669"/>
    <property type="project" value="InterPro"/>
</dbReference>
<dbReference type="InterPro" id="IPR017853">
    <property type="entry name" value="GH"/>
</dbReference>
<dbReference type="InterPro" id="IPR000111">
    <property type="entry name" value="Glyco_hydro_27/36_CS"/>
</dbReference>